<keyword evidence="4" id="KW-1185">Reference proteome</keyword>
<organism evidence="3 4">
    <name type="scientific">Hibiscus sabdariffa</name>
    <name type="common">roselle</name>
    <dbReference type="NCBI Taxonomy" id="183260"/>
    <lineage>
        <taxon>Eukaryota</taxon>
        <taxon>Viridiplantae</taxon>
        <taxon>Streptophyta</taxon>
        <taxon>Embryophyta</taxon>
        <taxon>Tracheophyta</taxon>
        <taxon>Spermatophyta</taxon>
        <taxon>Magnoliopsida</taxon>
        <taxon>eudicotyledons</taxon>
        <taxon>Gunneridae</taxon>
        <taxon>Pentapetalae</taxon>
        <taxon>rosids</taxon>
        <taxon>malvids</taxon>
        <taxon>Malvales</taxon>
        <taxon>Malvaceae</taxon>
        <taxon>Malvoideae</taxon>
        <taxon>Hibiscus</taxon>
    </lineage>
</organism>
<proteinExistence type="predicted"/>
<dbReference type="Proteomes" id="UP001472677">
    <property type="component" value="Unassembled WGS sequence"/>
</dbReference>
<evidence type="ECO:0000313" key="4">
    <source>
        <dbReference type="Proteomes" id="UP001472677"/>
    </source>
</evidence>
<feature type="domain" description="Myb/SANT-like" evidence="2">
    <location>
        <begin position="1"/>
        <end position="96"/>
    </location>
</feature>
<sequence length="271" mass="30752">MWTKQEDIALVECLHILAEDSHWKADNGTFRAGYLSNLEKMLEIKLPTLEIRANPHIESRVKLLKRQYNALSEMLNIGSGFGWNEEEKCLTAPKDVFDGWVRSHPTAAGLRNKPFPFCDDFVLIFIKERAIGTSAKTTADAVEDLDVQDNTFINEFVEQEGIKDFESREDVGSSTCQTSDAVVPVGVKHKDQSYDDFPAPAMKNTTSKKRSQSDDGLSDLVKEIGEHISNDAHKVDFFFSLPNEFKKEYVIKQLVDCRSYQPSFDFGPRDM</sequence>
<reference evidence="3 4" key="1">
    <citation type="journal article" date="2024" name="G3 (Bethesda)">
        <title>Genome assembly of Hibiscus sabdariffa L. provides insights into metabolisms of medicinal natural products.</title>
        <authorList>
            <person name="Kim T."/>
        </authorList>
    </citation>
    <scope>NUCLEOTIDE SEQUENCE [LARGE SCALE GENOMIC DNA]</scope>
    <source>
        <strain evidence="3">TK-2024</strain>
        <tissue evidence="3">Old leaves</tissue>
    </source>
</reference>
<gene>
    <name evidence="3" type="ORF">V6N12_007547</name>
</gene>
<name>A0ABR2F238_9ROSI</name>
<dbReference type="EMBL" id="JBBPBM010000009">
    <property type="protein sequence ID" value="KAK8569014.1"/>
    <property type="molecule type" value="Genomic_DNA"/>
</dbReference>
<accession>A0ABR2F238</accession>
<dbReference type="PANTHER" id="PTHR46250">
    <property type="entry name" value="MYB/SANT-LIKE DNA-BINDING DOMAIN PROTEIN-RELATED"/>
    <property type="match status" value="1"/>
</dbReference>
<feature type="region of interest" description="Disordered" evidence="1">
    <location>
        <begin position="191"/>
        <end position="216"/>
    </location>
</feature>
<dbReference type="Pfam" id="PF12776">
    <property type="entry name" value="Myb_DNA-bind_3"/>
    <property type="match status" value="1"/>
</dbReference>
<dbReference type="InterPro" id="IPR024752">
    <property type="entry name" value="Myb/SANT-like_dom"/>
</dbReference>
<evidence type="ECO:0000313" key="3">
    <source>
        <dbReference type="EMBL" id="KAK8569014.1"/>
    </source>
</evidence>
<dbReference type="PANTHER" id="PTHR46250:SF18">
    <property type="entry name" value="MYB_SANT-LIKE DOMAIN-CONTAINING PROTEIN"/>
    <property type="match status" value="1"/>
</dbReference>
<comment type="caution">
    <text evidence="3">The sequence shown here is derived from an EMBL/GenBank/DDBJ whole genome shotgun (WGS) entry which is preliminary data.</text>
</comment>
<evidence type="ECO:0000259" key="2">
    <source>
        <dbReference type="Pfam" id="PF12776"/>
    </source>
</evidence>
<evidence type="ECO:0000256" key="1">
    <source>
        <dbReference type="SAM" id="MobiDB-lite"/>
    </source>
</evidence>
<protein>
    <recommendedName>
        <fullName evidence="2">Myb/SANT-like domain-containing protein</fullName>
    </recommendedName>
</protein>